<name>A0A1F6V6R4_9BACT</name>
<accession>A0A1F6V6R4</accession>
<dbReference type="Gene3D" id="3.30.70.1290">
    <property type="entry name" value="Transposase IS200-like"/>
    <property type="match status" value="1"/>
</dbReference>
<dbReference type="Pfam" id="PF01797">
    <property type="entry name" value="Y1_Tnp"/>
    <property type="match status" value="1"/>
</dbReference>
<reference evidence="2 3" key="1">
    <citation type="journal article" date="2016" name="Nat. Commun.">
        <title>Thousands of microbial genomes shed light on interconnected biogeochemical processes in an aquifer system.</title>
        <authorList>
            <person name="Anantharaman K."/>
            <person name="Brown C.T."/>
            <person name="Hug L.A."/>
            <person name="Sharon I."/>
            <person name="Castelle C.J."/>
            <person name="Probst A.J."/>
            <person name="Thomas B.C."/>
            <person name="Singh A."/>
            <person name="Wilkins M.J."/>
            <person name="Karaoz U."/>
            <person name="Brodie E.L."/>
            <person name="Williams K.H."/>
            <person name="Hubbard S.S."/>
            <person name="Banfield J.F."/>
        </authorList>
    </citation>
    <scope>NUCLEOTIDE SEQUENCE [LARGE SCALE GENOMIC DNA]</scope>
</reference>
<dbReference type="PANTHER" id="PTHR33360">
    <property type="entry name" value="TRANSPOSASE FOR INSERTION SEQUENCE ELEMENT IS200"/>
    <property type="match status" value="1"/>
</dbReference>
<feature type="domain" description="Transposase IS200-like" evidence="1">
    <location>
        <begin position="31"/>
        <end position="145"/>
    </location>
</feature>
<dbReference type="GO" id="GO:0004803">
    <property type="term" value="F:transposase activity"/>
    <property type="evidence" value="ECO:0007669"/>
    <property type="project" value="InterPro"/>
</dbReference>
<dbReference type="PANTHER" id="PTHR33360:SF2">
    <property type="entry name" value="TRANSPOSASE FOR INSERTION SEQUENCE ELEMENT IS200"/>
    <property type="match status" value="1"/>
</dbReference>
<sequence>MQEKLVFNESYEKFEDKYERRNHSVGISMWEFEFCPKYRYKMFRKWKYRKLVEACLRRAASEHKIKWIELNVQPDHVQGTATIPMTMAPVKALQLLKGRSSYLFFRNHPDARKRYPRGHLWARGKFGASLGFITVEVANKYVRNQDQHHGTVWVVGD</sequence>
<evidence type="ECO:0000259" key="1">
    <source>
        <dbReference type="SMART" id="SM01321"/>
    </source>
</evidence>
<dbReference type="GO" id="GO:0003677">
    <property type="term" value="F:DNA binding"/>
    <property type="evidence" value="ECO:0007669"/>
    <property type="project" value="InterPro"/>
</dbReference>
<dbReference type="InterPro" id="IPR002686">
    <property type="entry name" value="Transposase_17"/>
</dbReference>
<dbReference type="SUPFAM" id="SSF143422">
    <property type="entry name" value="Transposase IS200-like"/>
    <property type="match status" value="1"/>
</dbReference>
<proteinExistence type="predicted"/>
<organism evidence="2 3">
    <name type="scientific">Candidatus Nomurabacteria bacterium RIFCSPHIGHO2_01_FULL_40_24b</name>
    <dbReference type="NCBI Taxonomy" id="1801739"/>
    <lineage>
        <taxon>Bacteria</taxon>
        <taxon>Candidatus Nomuraibacteriota</taxon>
    </lineage>
</organism>
<dbReference type="SMART" id="SM01321">
    <property type="entry name" value="Y1_Tnp"/>
    <property type="match status" value="1"/>
</dbReference>
<protein>
    <recommendedName>
        <fullName evidence="1">Transposase IS200-like domain-containing protein</fullName>
    </recommendedName>
</protein>
<dbReference type="EMBL" id="MFTP01000020">
    <property type="protein sequence ID" value="OGI65353.1"/>
    <property type="molecule type" value="Genomic_DNA"/>
</dbReference>
<dbReference type="NCBIfam" id="NF033573">
    <property type="entry name" value="transpos_IS200"/>
    <property type="match status" value="1"/>
</dbReference>
<dbReference type="GO" id="GO:0006313">
    <property type="term" value="P:DNA transposition"/>
    <property type="evidence" value="ECO:0007669"/>
    <property type="project" value="InterPro"/>
</dbReference>
<dbReference type="Proteomes" id="UP000177370">
    <property type="component" value="Unassembled WGS sequence"/>
</dbReference>
<dbReference type="AlphaFoldDB" id="A0A1F6V6R4"/>
<comment type="caution">
    <text evidence="2">The sequence shown here is derived from an EMBL/GenBank/DDBJ whole genome shotgun (WGS) entry which is preliminary data.</text>
</comment>
<evidence type="ECO:0000313" key="3">
    <source>
        <dbReference type="Proteomes" id="UP000177370"/>
    </source>
</evidence>
<dbReference type="InterPro" id="IPR036515">
    <property type="entry name" value="Transposase_17_sf"/>
</dbReference>
<gene>
    <name evidence="2" type="ORF">A2647_05330</name>
</gene>
<evidence type="ECO:0000313" key="2">
    <source>
        <dbReference type="EMBL" id="OGI65353.1"/>
    </source>
</evidence>